<evidence type="ECO:0000313" key="2">
    <source>
        <dbReference type="Proteomes" id="UP001605918"/>
    </source>
</evidence>
<name>A0ABW7D844_9PSED</name>
<dbReference type="RefSeq" id="WP_394504576.1">
    <property type="nucleotide sequence ID" value="NZ_JBIEIL010000003.1"/>
</dbReference>
<keyword evidence="2" id="KW-1185">Reference proteome</keyword>
<dbReference type="PROSITE" id="PS51257">
    <property type="entry name" value="PROKAR_LIPOPROTEIN"/>
    <property type="match status" value="1"/>
</dbReference>
<proteinExistence type="predicted"/>
<protein>
    <submittedName>
        <fullName evidence="1">DUF3304 domain-containing protein</fullName>
    </submittedName>
</protein>
<comment type="caution">
    <text evidence="1">The sequence shown here is derived from an EMBL/GenBank/DDBJ whole genome shotgun (WGS) entry which is preliminary data.</text>
</comment>
<organism evidence="1 2">
    <name type="scientific">Pseudomonas retamae</name>
    <dbReference type="NCBI Taxonomy" id="702110"/>
    <lineage>
        <taxon>Bacteria</taxon>
        <taxon>Pseudomonadati</taxon>
        <taxon>Pseudomonadota</taxon>
        <taxon>Gammaproteobacteria</taxon>
        <taxon>Pseudomonadales</taxon>
        <taxon>Pseudomonadaceae</taxon>
        <taxon>Pseudomonas</taxon>
    </lineage>
</organism>
<dbReference type="InterPro" id="IPR021733">
    <property type="entry name" value="DUF3304"/>
</dbReference>
<dbReference type="Proteomes" id="UP001605918">
    <property type="component" value="Unassembled WGS sequence"/>
</dbReference>
<accession>A0ABW7D844</accession>
<reference evidence="1 2" key="1">
    <citation type="submission" date="2024-10" db="EMBL/GenBank/DDBJ databases">
        <title>Whole genome of Pseudomonas sp Strain RB5.</title>
        <authorList>
            <person name="Selami N."/>
        </authorList>
    </citation>
    <scope>NUCLEOTIDE SEQUENCE [LARGE SCALE GENOMIC DNA]</scope>
    <source>
        <strain evidence="1 2">RB5</strain>
    </source>
</reference>
<sequence length="185" mass="20720">MSRSLKVIENSLGVLRSIRFLLCVSLVSLYGCHTAPEMVSTPVTGFNHTSAAINRFSVNGAGGHPVSAFQGGATQVCCGLLPAQWNPDLRATIEWEKDPNPRDMIKRDKYGQFDKEDYKRHAARYSRHEATVEIPKYGSDFCAIQVHFLPCDQVKVSTTCYTRSHQNYPDLGYFEVRETASCEPL</sequence>
<evidence type="ECO:0000313" key="1">
    <source>
        <dbReference type="EMBL" id="MFG6204229.1"/>
    </source>
</evidence>
<dbReference type="Pfam" id="PF11745">
    <property type="entry name" value="DUF3304"/>
    <property type="match status" value="1"/>
</dbReference>
<gene>
    <name evidence="1" type="ORF">ACGSLL_07640</name>
</gene>
<dbReference type="EMBL" id="JBIEIL010000003">
    <property type="protein sequence ID" value="MFG6204229.1"/>
    <property type="molecule type" value="Genomic_DNA"/>
</dbReference>